<dbReference type="OrthoDB" id="470139at2"/>
<organism evidence="1 2">
    <name type="scientific">Bacillus cereus (strain ATCC 14579 / DSM 31 / CCUG 7414 / JCM 2152 / NBRC 15305 / NCIMB 9373 / NCTC 2599 / NRRL B-3711)</name>
    <dbReference type="NCBI Taxonomy" id="226900"/>
    <lineage>
        <taxon>Bacteria</taxon>
        <taxon>Bacillati</taxon>
        <taxon>Bacillota</taxon>
        <taxon>Bacilli</taxon>
        <taxon>Bacillales</taxon>
        <taxon>Bacillaceae</taxon>
        <taxon>Bacillus</taxon>
        <taxon>Bacillus cereus group</taxon>
    </lineage>
</organism>
<accession>Q815N3</accession>
<evidence type="ECO:0000313" key="2">
    <source>
        <dbReference type="Proteomes" id="UP000001417"/>
    </source>
</evidence>
<name>Q815N3_BACCR</name>
<dbReference type="KEGG" id="bce:BC5108"/>
<dbReference type="Proteomes" id="UP000001417">
    <property type="component" value="Chromosome"/>
</dbReference>
<sequence length="192" mass="23265">MCFRDDQVSLTGAYDRLLWNLSFVRVCHIHKCILETRCPECHRENPVLSPKLRIDYCHHCNFKLSDMMPISVETLLGDEIYAQESIVEQMLLLLSLNKIERNFIDCFHKGHLKINELSEKNVEVIKEIFGIERRRIMKKCLEERGIYRFFKDTGEDPGLKDMWFFSRELYQFRRSNRLLYEKLFNKRMYHIY</sequence>
<reference evidence="1 2" key="1">
    <citation type="journal article" date="2003" name="Nature">
        <title>Genome sequence of Bacillus cereus and comparative analysis with Bacillus anthracis.</title>
        <authorList>
            <person name="Ivanova N."/>
            <person name="Sorokin A."/>
            <person name="Anderson I."/>
            <person name="Galleron N."/>
            <person name="Candelon B."/>
            <person name="Kapatral V."/>
            <person name="Bhattacharyya A."/>
            <person name="Reznik G."/>
            <person name="Mikhailova N."/>
            <person name="Lapidus A."/>
            <person name="Chu L."/>
            <person name="Mazur M."/>
            <person name="Goltsman E."/>
            <person name="Larsen N."/>
            <person name="D'Souza M."/>
            <person name="Walunas T."/>
            <person name="Grechkin Y."/>
            <person name="Pusch G."/>
            <person name="Haselkorn R."/>
            <person name="Fonstein M."/>
            <person name="Ehrlich S.D."/>
            <person name="Overbeek R."/>
            <person name="Kyrpides N."/>
        </authorList>
    </citation>
    <scope>NUCLEOTIDE SEQUENCE [LARGE SCALE GENOMIC DNA]</scope>
    <source>
        <strain evidence="2">ATCC 14579 / DSM 31 / CCUG 7414 / JCM 2152 / NBRC 15305 / NCIMB 9373 / NCTC 2599 / NRRL B-3711</strain>
    </source>
</reference>
<dbReference type="AlphaFoldDB" id="Q815N3"/>
<dbReference type="PATRIC" id="fig|226900.8.peg.5263"/>
<gene>
    <name evidence="1" type="ordered locus">BC_5108</name>
</gene>
<keyword evidence="2" id="KW-1185">Reference proteome</keyword>
<dbReference type="HOGENOM" id="CLU_1412653_0_0_9"/>
<evidence type="ECO:0000313" key="1">
    <source>
        <dbReference type="EMBL" id="AAP11977.1"/>
    </source>
</evidence>
<protein>
    <submittedName>
        <fullName evidence="1">Zinc finger protein</fullName>
    </submittedName>
</protein>
<dbReference type="EMBL" id="AE016877">
    <property type="protein sequence ID" value="AAP11977.1"/>
    <property type="molecule type" value="Genomic_DNA"/>
</dbReference>
<dbReference type="RefSeq" id="WP_002195920.1">
    <property type="nucleotide sequence ID" value="NC_004722.1"/>
</dbReference>
<proteinExistence type="predicted"/>